<dbReference type="PANTHER" id="PTHR43004:SF19">
    <property type="entry name" value="BINDING MONOOXYGENASE, PUTATIVE (JCVI)-RELATED"/>
    <property type="match status" value="1"/>
</dbReference>
<evidence type="ECO:0000256" key="3">
    <source>
        <dbReference type="ARBA" id="ARBA00022827"/>
    </source>
</evidence>
<sequence length="542" mass="58559">MAPVLIVGGGPVGLCLGIALARAGVAAVLVEEREGPAPHPKATLLGARSMEHFRAWDRLDLKVADAAMQQEEDYFILFCDRLAGHELHRFRSPGLEAVRRRAPAAVARFRELAWSPWGKTQIGQQALEPVLLAEARRQPLLELRHGWRQVDFAQVSGGVIGHIEHVATGRRESIAARWMVACDGGASAVRRRLGIRMGGRGRMRSNVSYLFRAPDFLAAHGKGLANLYFCLAPDAFGVFTAIDGHSTWNYQHYWADPARDAAQDDPAVVLHRAMGKAFAFDLLATTHWHHHQSVAHRWRDGRVFLAGDAAHLFVPTGGVGMNTGIGDAVDLAWKLAAVEQGWGGDGLLDSYEAERKPVAWRNSVISANNSDRIDMVMGEVAPDIATSEPARDALRQRILWMAKQFNSAGTHLGYRYADSPIVVPDGTPEPPDDPGQVVPSTWPGSRFPHGWLADGSSTLDLVDRGGFTLLAASGASAPGLAAALRAQGVKLAERAVADPVAVDLMQRPLVLLRPDGHVAWRGAADPAEAEAIARRIRGGEAA</sequence>
<keyword evidence="2" id="KW-0285">Flavoprotein</keyword>
<accession>A0A1I4DBB4</accession>
<dbReference type="Pfam" id="PF21274">
    <property type="entry name" value="Rng_hyd_C"/>
    <property type="match status" value="1"/>
</dbReference>
<keyword evidence="3" id="KW-0274">FAD</keyword>
<organism evidence="5 6">
    <name type="scientific">Falsiroseomonas stagni DSM 19981</name>
    <dbReference type="NCBI Taxonomy" id="1123062"/>
    <lineage>
        <taxon>Bacteria</taxon>
        <taxon>Pseudomonadati</taxon>
        <taxon>Pseudomonadota</taxon>
        <taxon>Alphaproteobacteria</taxon>
        <taxon>Acetobacterales</taxon>
        <taxon>Roseomonadaceae</taxon>
        <taxon>Falsiroseomonas</taxon>
    </lineage>
</organism>
<evidence type="ECO:0000313" key="5">
    <source>
        <dbReference type="EMBL" id="SFK91094.1"/>
    </source>
</evidence>
<dbReference type="RefSeq" id="WP_139226140.1">
    <property type="nucleotide sequence ID" value="NZ_FOSQ01000010.1"/>
</dbReference>
<dbReference type="EMBL" id="FOSQ01000010">
    <property type="protein sequence ID" value="SFK91094.1"/>
    <property type="molecule type" value="Genomic_DNA"/>
</dbReference>
<dbReference type="InterPro" id="IPR002938">
    <property type="entry name" value="FAD-bd"/>
</dbReference>
<evidence type="ECO:0000259" key="4">
    <source>
        <dbReference type="Pfam" id="PF01494"/>
    </source>
</evidence>
<proteinExistence type="predicted"/>
<dbReference type="Gene3D" id="3.50.50.60">
    <property type="entry name" value="FAD/NAD(P)-binding domain"/>
    <property type="match status" value="1"/>
</dbReference>
<dbReference type="NCBIfam" id="NF004780">
    <property type="entry name" value="PRK06126.1"/>
    <property type="match status" value="1"/>
</dbReference>
<name>A0A1I4DBB4_9PROT</name>
<protein>
    <submittedName>
        <fullName evidence="5">2-polyprenyl-6-methoxyphenol hydroxylase</fullName>
    </submittedName>
</protein>
<dbReference type="Gene3D" id="3.40.30.120">
    <property type="match status" value="1"/>
</dbReference>
<dbReference type="GO" id="GO:0016709">
    <property type="term" value="F:oxidoreductase activity, acting on paired donors, with incorporation or reduction of molecular oxygen, NAD(P)H as one donor, and incorporation of one atom of oxygen"/>
    <property type="evidence" value="ECO:0007669"/>
    <property type="project" value="UniProtKB-ARBA"/>
</dbReference>
<reference evidence="5 6" key="1">
    <citation type="submission" date="2016-10" db="EMBL/GenBank/DDBJ databases">
        <authorList>
            <person name="de Groot N.N."/>
        </authorList>
    </citation>
    <scope>NUCLEOTIDE SEQUENCE [LARGE SCALE GENOMIC DNA]</scope>
    <source>
        <strain evidence="5 6">DSM 19981</strain>
    </source>
</reference>
<dbReference type="InterPro" id="IPR050641">
    <property type="entry name" value="RIFMO-like"/>
</dbReference>
<evidence type="ECO:0000313" key="6">
    <source>
        <dbReference type="Proteomes" id="UP000199473"/>
    </source>
</evidence>
<evidence type="ECO:0000256" key="2">
    <source>
        <dbReference type="ARBA" id="ARBA00022630"/>
    </source>
</evidence>
<evidence type="ECO:0000256" key="1">
    <source>
        <dbReference type="ARBA" id="ARBA00001974"/>
    </source>
</evidence>
<dbReference type="Gene3D" id="3.30.9.10">
    <property type="entry name" value="D-Amino Acid Oxidase, subunit A, domain 2"/>
    <property type="match status" value="1"/>
</dbReference>
<dbReference type="Proteomes" id="UP000199473">
    <property type="component" value="Unassembled WGS sequence"/>
</dbReference>
<dbReference type="GO" id="GO:0071949">
    <property type="term" value="F:FAD binding"/>
    <property type="evidence" value="ECO:0007669"/>
    <property type="project" value="InterPro"/>
</dbReference>
<dbReference type="PANTHER" id="PTHR43004">
    <property type="entry name" value="TRK SYSTEM POTASSIUM UPTAKE PROTEIN"/>
    <property type="match status" value="1"/>
</dbReference>
<dbReference type="InterPro" id="IPR036188">
    <property type="entry name" value="FAD/NAD-bd_sf"/>
</dbReference>
<comment type="cofactor">
    <cofactor evidence="1">
        <name>FAD</name>
        <dbReference type="ChEBI" id="CHEBI:57692"/>
    </cofactor>
</comment>
<dbReference type="Pfam" id="PF01494">
    <property type="entry name" value="FAD_binding_3"/>
    <property type="match status" value="1"/>
</dbReference>
<dbReference type="OrthoDB" id="9791689at2"/>
<dbReference type="SUPFAM" id="SSF51905">
    <property type="entry name" value="FAD/NAD(P)-binding domain"/>
    <property type="match status" value="1"/>
</dbReference>
<feature type="domain" description="FAD-binding" evidence="4">
    <location>
        <begin position="2"/>
        <end position="361"/>
    </location>
</feature>
<dbReference type="AlphaFoldDB" id="A0A1I4DBB4"/>
<gene>
    <name evidence="5" type="ORF">SAMN02745775_110125</name>
</gene>
<keyword evidence="6" id="KW-1185">Reference proteome</keyword>
<dbReference type="STRING" id="1123062.SAMN02745775_110125"/>
<dbReference type="PRINTS" id="PR00420">
    <property type="entry name" value="RNGMNOXGNASE"/>
</dbReference>